<proteinExistence type="predicted"/>
<reference evidence="2 3" key="1">
    <citation type="submission" date="2019-08" db="EMBL/GenBank/DDBJ databases">
        <authorList>
            <person name="Seo Y.L."/>
        </authorList>
    </citation>
    <scope>NUCLEOTIDE SEQUENCE [LARGE SCALE GENOMIC DNA]</scope>
    <source>
        <strain evidence="2 3">MaA-C15</strain>
    </source>
</reference>
<organism evidence="2 3">
    <name type="scientific">Neoaquamicrobium microcysteis</name>
    <dbReference type="NCBI Taxonomy" id="2682781"/>
    <lineage>
        <taxon>Bacteria</taxon>
        <taxon>Pseudomonadati</taxon>
        <taxon>Pseudomonadota</taxon>
        <taxon>Alphaproteobacteria</taxon>
        <taxon>Hyphomicrobiales</taxon>
        <taxon>Phyllobacteriaceae</taxon>
        <taxon>Neoaquamicrobium</taxon>
    </lineage>
</organism>
<name>A0A5D4GVX3_9HYPH</name>
<keyword evidence="1" id="KW-0472">Membrane</keyword>
<keyword evidence="1" id="KW-0812">Transmembrane</keyword>
<feature type="transmembrane region" description="Helical" evidence="1">
    <location>
        <begin position="109"/>
        <end position="130"/>
    </location>
</feature>
<evidence type="ECO:0000313" key="3">
    <source>
        <dbReference type="Proteomes" id="UP000323258"/>
    </source>
</evidence>
<evidence type="ECO:0000256" key="1">
    <source>
        <dbReference type="SAM" id="Phobius"/>
    </source>
</evidence>
<dbReference type="OrthoDB" id="8030171at2"/>
<feature type="transmembrane region" description="Helical" evidence="1">
    <location>
        <begin position="137"/>
        <end position="159"/>
    </location>
</feature>
<protein>
    <submittedName>
        <fullName evidence="2">Uncharacterized protein</fullName>
    </submittedName>
</protein>
<feature type="transmembrane region" description="Helical" evidence="1">
    <location>
        <begin position="46"/>
        <end position="68"/>
    </location>
</feature>
<accession>A0A5D4GVX3</accession>
<keyword evidence="1" id="KW-1133">Transmembrane helix</keyword>
<reference evidence="2 3" key="2">
    <citation type="submission" date="2019-09" db="EMBL/GenBank/DDBJ databases">
        <title>Mesorhizobium sp. MaA-C15 isolated from Microcystis aeruginosa.</title>
        <authorList>
            <person name="Jeong S.E."/>
            <person name="Jin H.M."/>
            <person name="Jeon C.O."/>
        </authorList>
    </citation>
    <scope>NUCLEOTIDE SEQUENCE [LARGE SCALE GENOMIC DNA]</scope>
    <source>
        <strain evidence="2 3">MaA-C15</strain>
    </source>
</reference>
<sequence>MNRTVSAFLLVGVLTALLAVLSIALVNKGYGFGALGSGRLDNIASAATFVPLAAIYSLAAALMMLLPLRAAGFVHANAAGPLYSTALVLLSTIIGVQAARFAFGSREALSVLIDWQFIFAFAIIAAHLTMNELRRNVLLRTIFFVVFLAATLACLYWTFRL</sequence>
<evidence type="ECO:0000313" key="2">
    <source>
        <dbReference type="EMBL" id="TYR31929.1"/>
    </source>
</evidence>
<gene>
    <name evidence="2" type="ORF">FY036_12600</name>
</gene>
<dbReference type="AlphaFoldDB" id="A0A5D4GVX3"/>
<comment type="caution">
    <text evidence="2">The sequence shown here is derived from an EMBL/GenBank/DDBJ whole genome shotgun (WGS) entry which is preliminary data.</text>
</comment>
<keyword evidence="3" id="KW-1185">Reference proteome</keyword>
<dbReference type="Proteomes" id="UP000323258">
    <property type="component" value="Unassembled WGS sequence"/>
</dbReference>
<dbReference type="RefSeq" id="WP_148915086.1">
    <property type="nucleotide sequence ID" value="NZ_VSZS01000063.1"/>
</dbReference>
<dbReference type="EMBL" id="VSZS01000063">
    <property type="protein sequence ID" value="TYR31929.1"/>
    <property type="molecule type" value="Genomic_DNA"/>
</dbReference>
<feature type="transmembrane region" description="Helical" evidence="1">
    <location>
        <begin position="80"/>
        <end position="103"/>
    </location>
</feature>